<reference evidence="1" key="1">
    <citation type="submission" date="2023-04" db="EMBL/GenBank/DDBJ databases">
        <title>Draft Genome sequencing of Naganishia species isolated from polar environments using Oxford Nanopore Technology.</title>
        <authorList>
            <person name="Leo P."/>
            <person name="Venkateswaran K."/>
        </authorList>
    </citation>
    <scope>NUCLEOTIDE SEQUENCE</scope>
    <source>
        <strain evidence="1">MNA-CCFEE 5262</strain>
    </source>
</reference>
<name>A0ACC2WZK4_9TREE</name>
<evidence type="ECO:0000313" key="2">
    <source>
        <dbReference type="Proteomes" id="UP001230649"/>
    </source>
</evidence>
<dbReference type="Proteomes" id="UP001230649">
    <property type="component" value="Unassembled WGS sequence"/>
</dbReference>
<evidence type="ECO:0000313" key="1">
    <source>
        <dbReference type="EMBL" id="KAJ9116580.1"/>
    </source>
</evidence>
<proteinExistence type="predicted"/>
<dbReference type="EMBL" id="JASBWS010000003">
    <property type="protein sequence ID" value="KAJ9116580.1"/>
    <property type="molecule type" value="Genomic_DNA"/>
</dbReference>
<sequence length="260" mass="28761">MAVHHRSLSWAAVRRSQESVSVNRQRIYKSNYRCRPLPSPTSIFHYHFPPSLANSAAEGIEGDSYTPPHFPADLPAYIDGITGKQLSREQVRQTSLRLGYALTHTPDENATPPAQTGNVVFILSPNSLHYPVIFFACQSALLIPTLCNSTATGRDVAYQLKDSGAKIGFVHPDLVGVWEGAMKILQKEGEAKGQPMEGVPMFVMASTDERARSAHEEETKKRYPSYESLLLPDSLTERDRRNSATGLDHIDGLLGRSTNQ</sequence>
<accession>A0ACC2WZK4</accession>
<protein>
    <submittedName>
        <fullName evidence="1">Uncharacterized protein</fullName>
    </submittedName>
</protein>
<gene>
    <name evidence="1" type="ORF">QFC20_000512</name>
</gene>
<organism evidence="1 2">
    <name type="scientific">Naganishia adeliensis</name>
    <dbReference type="NCBI Taxonomy" id="92952"/>
    <lineage>
        <taxon>Eukaryota</taxon>
        <taxon>Fungi</taxon>
        <taxon>Dikarya</taxon>
        <taxon>Basidiomycota</taxon>
        <taxon>Agaricomycotina</taxon>
        <taxon>Tremellomycetes</taxon>
        <taxon>Filobasidiales</taxon>
        <taxon>Filobasidiaceae</taxon>
        <taxon>Naganishia</taxon>
    </lineage>
</organism>
<keyword evidence="2" id="KW-1185">Reference proteome</keyword>
<comment type="caution">
    <text evidence="1">The sequence shown here is derived from an EMBL/GenBank/DDBJ whole genome shotgun (WGS) entry which is preliminary data.</text>
</comment>